<feature type="signal peptide" evidence="2">
    <location>
        <begin position="1"/>
        <end position="16"/>
    </location>
</feature>
<dbReference type="Proteomes" id="UP000546213">
    <property type="component" value="Unassembled WGS sequence"/>
</dbReference>
<feature type="region of interest" description="Disordered" evidence="1">
    <location>
        <begin position="49"/>
        <end position="102"/>
    </location>
</feature>
<proteinExistence type="predicted"/>
<accession>A0A8H5P692</accession>
<organism evidence="3 4">
    <name type="scientific">Fusarium pseudocircinatum</name>
    <dbReference type="NCBI Taxonomy" id="56676"/>
    <lineage>
        <taxon>Eukaryota</taxon>
        <taxon>Fungi</taxon>
        <taxon>Dikarya</taxon>
        <taxon>Ascomycota</taxon>
        <taxon>Pezizomycotina</taxon>
        <taxon>Sordariomycetes</taxon>
        <taxon>Hypocreomycetidae</taxon>
        <taxon>Hypocreales</taxon>
        <taxon>Nectriaceae</taxon>
        <taxon>Fusarium</taxon>
        <taxon>Fusarium fujikuroi species complex</taxon>
    </lineage>
</organism>
<name>A0A8H5P692_9HYPO</name>
<feature type="compositionally biased region" description="Gly residues" evidence="1">
    <location>
        <begin position="63"/>
        <end position="94"/>
    </location>
</feature>
<gene>
    <name evidence="3" type="ORF">FPCIR_6241</name>
</gene>
<keyword evidence="4" id="KW-1185">Reference proteome</keyword>
<feature type="compositionally biased region" description="Low complexity" evidence="1">
    <location>
        <begin position="307"/>
        <end position="319"/>
    </location>
</feature>
<feature type="chain" id="PRO_5034331614" evidence="2">
    <location>
        <begin position="17"/>
        <end position="353"/>
    </location>
</feature>
<evidence type="ECO:0000256" key="1">
    <source>
        <dbReference type="SAM" id="MobiDB-lite"/>
    </source>
</evidence>
<evidence type="ECO:0000313" key="4">
    <source>
        <dbReference type="Proteomes" id="UP000546213"/>
    </source>
</evidence>
<evidence type="ECO:0000256" key="2">
    <source>
        <dbReference type="SAM" id="SignalP"/>
    </source>
</evidence>
<feature type="compositionally biased region" description="Polar residues" evidence="1">
    <location>
        <begin position="277"/>
        <end position="294"/>
    </location>
</feature>
<keyword evidence="2" id="KW-0732">Signal</keyword>
<dbReference type="AlphaFoldDB" id="A0A8H5P692"/>
<dbReference type="EMBL" id="JAAOAS010000136">
    <property type="protein sequence ID" value="KAF5590978.1"/>
    <property type="molecule type" value="Genomic_DNA"/>
</dbReference>
<dbReference type="OrthoDB" id="5098460at2759"/>
<evidence type="ECO:0000313" key="3">
    <source>
        <dbReference type="EMBL" id="KAF5590978.1"/>
    </source>
</evidence>
<feature type="region of interest" description="Disordered" evidence="1">
    <location>
        <begin position="208"/>
        <end position="326"/>
    </location>
</feature>
<protein>
    <submittedName>
        <fullName evidence="3">Uncharacterized protein</fullName>
    </submittedName>
</protein>
<sequence>MLFTPLILLLPAVSHASWLPIRLPIRRGQPSIPEDCTVTSTLSPITMTSIYPTSTIGPHGSSSGSGGSHGSGVSGGSGGSGSGSGSNGSGGPGHGHVTDGGSLIYTTALPTLGPNGPGVHTYTITAPCASSHCQRPAPTECPPGFTTTAVICHVCGEHPVTTTLTLPIESATAAQGSHGGAAKAGSTLTSVVTAVVHKSVAPVSPAESMYPWISRGGPELPDDQKPSQVPGGSGPKHDGAGKGDELPDGPKSTGAAESPEGPKNTGAPESPAGADASSHSTTVDAPNGASTAAGNQAGHGDGDEAGSESASPSDDASPSNVVVTGHAPDTKVTRSVVVKAVLFATMVLYPLYV</sequence>
<comment type="caution">
    <text evidence="3">The sequence shown here is derived from an EMBL/GenBank/DDBJ whole genome shotgun (WGS) entry which is preliminary data.</text>
</comment>
<reference evidence="3 4" key="1">
    <citation type="submission" date="2020-05" db="EMBL/GenBank/DDBJ databases">
        <title>Identification and distribution of gene clusters putatively required for synthesis of sphingolipid metabolism inhibitors in phylogenetically diverse species of the filamentous fungus Fusarium.</title>
        <authorList>
            <person name="Kim H.-S."/>
            <person name="Busman M."/>
            <person name="Brown D.W."/>
            <person name="Divon H."/>
            <person name="Uhlig S."/>
            <person name="Proctor R.H."/>
        </authorList>
    </citation>
    <scope>NUCLEOTIDE SEQUENCE [LARGE SCALE GENOMIC DNA]</scope>
    <source>
        <strain evidence="3 4">NRRL 36939</strain>
    </source>
</reference>
<feature type="compositionally biased region" description="Basic and acidic residues" evidence="1">
    <location>
        <begin position="235"/>
        <end position="245"/>
    </location>
</feature>